<evidence type="ECO:0000313" key="3">
    <source>
        <dbReference type="EMBL" id="AZQ74257.1"/>
    </source>
</evidence>
<dbReference type="RefSeq" id="WP_126916760.1">
    <property type="nucleotide sequence ID" value="NZ_CP034587.1"/>
</dbReference>
<dbReference type="InterPro" id="IPR001932">
    <property type="entry name" value="PPM-type_phosphatase-like_dom"/>
</dbReference>
<proteinExistence type="predicted"/>
<accession>A0A3Q9G309</accession>
<evidence type="ECO:0000256" key="1">
    <source>
        <dbReference type="SAM" id="MobiDB-lite"/>
    </source>
</evidence>
<keyword evidence="4" id="KW-1185">Reference proteome</keyword>
<dbReference type="Pfam" id="PF13672">
    <property type="entry name" value="PP2C_2"/>
    <property type="match status" value="1"/>
</dbReference>
<dbReference type="OrthoDB" id="4051696at2"/>
<sequence>MSVPPHWEILRESVRGPGKAHNQDWYDVDDTVDGTLVLAVADGHGSAAHARSGLGARYAVDVFLHRGREFAARARESGDLRQLHRDACGRVPREIVRDWRDEVERHVRKEPLDGVPKGGELLAYGTTLLGAVLVPGLLVAWQLGDGDLMLVEADGRIRAPLAPAEPELGDETESLCGRQAWDLMRVHWAPVSDPARLPRLLTLSTDGLSKSFAAQDGFVQFVREVDERLAAEGAEPIREALPGWLNHAGSYSGDDTTAVAVWRRPDDAGPCEGGPDAGPSEDGPQDRGTESD</sequence>
<dbReference type="AlphaFoldDB" id="A0A3Q9G309"/>
<feature type="domain" description="PPM-type phosphatase" evidence="2">
    <location>
        <begin position="20"/>
        <end position="245"/>
    </location>
</feature>
<name>A0A3Q9G309_STRLT</name>
<dbReference type="InterPro" id="IPR036457">
    <property type="entry name" value="PPM-type-like_dom_sf"/>
</dbReference>
<dbReference type="SUPFAM" id="SSF81606">
    <property type="entry name" value="PP2C-like"/>
    <property type="match status" value="1"/>
</dbReference>
<evidence type="ECO:0000259" key="2">
    <source>
        <dbReference type="Pfam" id="PF13672"/>
    </source>
</evidence>
<organism evidence="3 4">
    <name type="scientific">Streptomyces luteoverticillatus</name>
    <name type="common">Streptoverticillium luteoverticillatus</name>
    <dbReference type="NCBI Taxonomy" id="66425"/>
    <lineage>
        <taxon>Bacteria</taxon>
        <taxon>Bacillati</taxon>
        <taxon>Actinomycetota</taxon>
        <taxon>Actinomycetes</taxon>
        <taxon>Kitasatosporales</taxon>
        <taxon>Streptomycetaceae</taxon>
        <taxon>Streptomyces</taxon>
    </lineage>
</organism>
<evidence type="ECO:0000313" key="4">
    <source>
        <dbReference type="Proteomes" id="UP000267900"/>
    </source>
</evidence>
<dbReference type="EMBL" id="CP034587">
    <property type="protein sequence ID" value="AZQ74257.1"/>
    <property type="molecule type" value="Genomic_DNA"/>
</dbReference>
<protein>
    <submittedName>
        <fullName evidence="3">Protein phosphatase 2C domain-containing protein</fullName>
    </submittedName>
</protein>
<feature type="region of interest" description="Disordered" evidence="1">
    <location>
        <begin position="261"/>
        <end position="292"/>
    </location>
</feature>
<reference evidence="3 4" key="1">
    <citation type="submission" date="2018-12" db="EMBL/GenBank/DDBJ databases">
        <title>The whole draft genome of Streptomyce luteoverticillatus CGMCC 15060.</title>
        <authorList>
            <person name="Feng Z."/>
            <person name="Chen G."/>
            <person name="Zhang J."/>
            <person name="Zhu H."/>
            <person name="Yu X."/>
            <person name="Zhang W."/>
            <person name="Zhang X."/>
        </authorList>
    </citation>
    <scope>NUCLEOTIDE SEQUENCE [LARGE SCALE GENOMIC DNA]</scope>
    <source>
        <strain evidence="3 4">CGMCC 15060</strain>
    </source>
</reference>
<dbReference type="Proteomes" id="UP000267900">
    <property type="component" value="Chromosome"/>
</dbReference>
<gene>
    <name evidence="3" type="ORF">EKH77_26290</name>
</gene>
<dbReference type="Gene3D" id="3.60.40.10">
    <property type="entry name" value="PPM-type phosphatase domain"/>
    <property type="match status" value="1"/>
</dbReference>